<dbReference type="InterPro" id="IPR019734">
    <property type="entry name" value="TPR_rpt"/>
</dbReference>
<protein>
    <submittedName>
        <fullName evidence="1">Tetratricopeptide (TPR) repeat protein</fullName>
    </submittedName>
</protein>
<dbReference type="RefSeq" id="WP_184791533.1">
    <property type="nucleotide sequence ID" value="NZ_BONT01000060.1"/>
</dbReference>
<dbReference type="SUPFAM" id="SSF48452">
    <property type="entry name" value="TPR-like"/>
    <property type="match status" value="4"/>
</dbReference>
<dbReference type="SMART" id="SM00028">
    <property type="entry name" value="TPR"/>
    <property type="match status" value="8"/>
</dbReference>
<dbReference type="InterPro" id="IPR011990">
    <property type="entry name" value="TPR-like_helical_dom_sf"/>
</dbReference>
<evidence type="ECO:0000313" key="2">
    <source>
        <dbReference type="Proteomes" id="UP000548476"/>
    </source>
</evidence>
<evidence type="ECO:0000313" key="1">
    <source>
        <dbReference type="EMBL" id="MBB6038753.1"/>
    </source>
</evidence>
<accession>A0A841FVG0</accession>
<organism evidence="1 2">
    <name type="scientific">Phytomonospora endophytica</name>
    <dbReference type="NCBI Taxonomy" id="714109"/>
    <lineage>
        <taxon>Bacteria</taxon>
        <taxon>Bacillati</taxon>
        <taxon>Actinomycetota</taxon>
        <taxon>Actinomycetes</taxon>
        <taxon>Micromonosporales</taxon>
        <taxon>Micromonosporaceae</taxon>
        <taxon>Phytomonospora</taxon>
    </lineage>
</organism>
<dbReference type="Gene3D" id="1.25.40.10">
    <property type="entry name" value="Tetratricopeptide repeat domain"/>
    <property type="match status" value="5"/>
</dbReference>
<keyword evidence="2" id="KW-1185">Reference proteome</keyword>
<comment type="caution">
    <text evidence="1">The sequence shown here is derived from an EMBL/GenBank/DDBJ whole genome shotgun (WGS) entry which is preliminary data.</text>
</comment>
<dbReference type="PANTHER" id="PTHR19959:SF119">
    <property type="entry name" value="FUNGAL LIPASE-LIKE DOMAIN-CONTAINING PROTEIN"/>
    <property type="match status" value="1"/>
</dbReference>
<reference evidence="1 2" key="1">
    <citation type="submission" date="2020-08" db="EMBL/GenBank/DDBJ databases">
        <title>Genomic Encyclopedia of Type Strains, Phase IV (KMG-IV): sequencing the most valuable type-strain genomes for metagenomic binning, comparative biology and taxonomic classification.</title>
        <authorList>
            <person name="Goeker M."/>
        </authorList>
    </citation>
    <scope>NUCLEOTIDE SEQUENCE [LARGE SCALE GENOMIC DNA]</scope>
    <source>
        <strain evidence="1 2">YIM 65646</strain>
    </source>
</reference>
<dbReference type="Proteomes" id="UP000548476">
    <property type="component" value="Unassembled WGS sequence"/>
</dbReference>
<dbReference type="Pfam" id="PF13181">
    <property type="entry name" value="TPR_8"/>
    <property type="match status" value="1"/>
</dbReference>
<sequence>MGTSDHDRLGELLNGDDPAAIAAHLGGCLGSLLEDAAEEYARIGDPARGRAVTEALRRCERFGEVDRAAAAAVVGVSRRECFAETELPTGLTRAALRGVAELAGPAERIAVLDELAEWHAQEEWWIPAAEVQARLVAEARELADPSTLLDALAGSVELVSLAVPEAAPEEVKGFQRRLTDDARELLDLCERAAEDGLLPIPRLVAEASTAASFLDRTDDRVRAIGHSARVLAFQRRHLPPDTARRLATWTTAVRLHLGRLDAAHRRDEALAVSQRLLHDYEALLPGGEVDVRAAAVAYRRHAERVAGAGFRHTALAFAERAAALAENAPVGTLIAVLADHVGLLRAVPDPTSALAVSHRVIALCEANPGRGDVPEREQIDAWSRHAHILTGLGEREAAVEAACRAVELAETAHERNTRGSGLVEALPMLIDRLHDAERDDEAVGYARRAVEVAEEAATTGTVPTFAVAFALDKLVTQLLHADHAQEALDASDDEIAAWTEVLATDGEGDADRARFAHALTNRSIALNRLRRHAEALLATERSVAVYDDLVEEHPHLRADLANTLIGGHHALRQLGRNLDALICCRRAADIYQDLGRDDPDHDRLARIGAYQALASLLAEERKEAEALDYLASAADDVEELVAEDPGRHAETLMGTYTAEVVCLDRLGRSRREQLGPSERAVAAAERLAELRPGTAPVERAFALTNHALCLGGVGREREAVVYVARAVAIYEELDDDIRGHHLDAFAYHLDRYACALSDIGGFAEALEQSERAQAVFGVLLTVDRESHLPEVASARSNHASRLEGVGRIDDAIACSEEALAMFEEFAGTESARHRPFANALSNYAHRLTLADRAEDALAPAERALRLREGLAGFGEPAFVRDVAESLLNLGHTLDHNGDHDDAVATTRRAVATIEGLAAADFDVHIELLAKAVHNLAVHLHRVSGHEEAIGHALRAVELRETLAGREPGLFLPALADSLDAYVQQLDRTGRGAEAVDAAARRVEVLALVAESDTARSADLASAREFHAYTLRLADRLPEAEAVIAEAVRAWYAAADQDPEKRAETEAAAAGWQAGFHDNIGDLPRAAAFAAEALERTRRLVEDGRDDLRWKLARRCNTFAERSVFAGNRLAAVPAAAEAVDIARALAADDPGAHRRLLRDSLSQLAWSLQNHGRADDGCAPGAEALAIAEELDDPAGNRLDLALALDNQAEYLAAAGRFDEAIVLADRALALWEELGEPVDLAWCLWHRAAWLAATGTGPGDTLPDSERAVALLRAENQADPYNRDDLAEALREHARHLHAAGDAEGAHVAVAESMEIREALNAVLPARHRPFLAEALLTAAALGAGDPAALASRAVALLGEAEDREPGLFTARLIEAERIRSAS</sequence>
<name>A0A841FVG0_9ACTN</name>
<dbReference type="EMBL" id="JACHGT010000018">
    <property type="protein sequence ID" value="MBB6038753.1"/>
    <property type="molecule type" value="Genomic_DNA"/>
</dbReference>
<dbReference type="PANTHER" id="PTHR19959">
    <property type="entry name" value="KINESIN LIGHT CHAIN"/>
    <property type="match status" value="1"/>
</dbReference>
<proteinExistence type="predicted"/>
<gene>
    <name evidence="1" type="ORF">HNR73_006639</name>
</gene>